<dbReference type="Proteomes" id="UP000179769">
    <property type="component" value="Unassembled WGS sequence"/>
</dbReference>
<dbReference type="Pfam" id="PF03466">
    <property type="entry name" value="LysR_substrate"/>
    <property type="match status" value="1"/>
</dbReference>
<dbReference type="GO" id="GO:0003677">
    <property type="term" value="F:DNA binding"/>
    <property type="evidence" value="ECO:0007669"/>
    <property type="project" value="UniProtKB-KW"/>
</dbReference>
<proteinExistence type="inferred from homology"/>
<dbReference type="InterPro" id="IPR036388">
    <property type="entry name" value="WH-like_DNA-bd_sf"/>
</dbReference>
<dbReference type="OrthoDB" id="4131546at2"/>
<dbReference type="InterPro" id="IPR036390">
    <property type="entry name" value="WH_DNA-bd_sf"/>
</dbReference>
<dbReference type="PANTHER" id="PTHR30346:SF29">
    <property type="entry name" value="LYSR SUBSTRATE-BINDING"/>
    <property type="match status" value="1"/>
</dbReference>
<dbReference type="PROSITE" id="PS50931">
    <property type="entry name" value="HTH_LYSR"/>
    <property type="match status" value="1"/>
</dbReference>
<keyword evidence="2" id="KW-0805">Transcription regulation</keyword>
<feature type="domain" description="HTH lysR-type" evidence="5">
    <location>
        <begin position="2"/>
        <end position="59"/>
    </location>
</feature>
<reference evidence="7" key="1">
    <citation type="submission" date="2016-07" db="EMBL/GenBank/DDBJ databases">
        <title>Frankia sp. NRRL B-16219 Genome sequencing.</title>
        <authorList>
            <person name="Ghodhbane-Gtari F."/>
            <person name="Swanson E."/>
            <person name="Gueddou A."/>
            <person name="Louati M."/>
            <person name="Nouioui I."/>
            <person name="Hezbri K."/>
            <person name="Abebe-Akele F."/>
            <person name="Simpson S."/>
            <person name="Morris K."/>
            <person name="Thomas K."/>
            <person name="Gtari M."/>
            <person name="Tisa L.S."/>
        </authorList>
    </citation>
    <scope>NUCLEOTIDE SEQUENCE [LARGE SCALE GENOMIC DNA]</scope>
    <source>
        <strain evidence="7">NRRL B-16219</strain>
    </source>
</reference>
<dbReference type="Pfam" id="PF00126">
    <property type="entry name" value="HTH_1"/>
    <property type="match status" value="1"/>
</dbReference>
<dbReference type="GO" id="GO:0003700">
    <property type="term" value="F:DNA-binding transcription factor activity"/>
    <property type="evidence" value="ECO:0007669"/>
    <property type="project" value="InterPro"/>
</dbReference>
<evidence type="ECO:0000259" key="5">
    <source>
        <dbReference type="PROSITE" id="PS50931"/>
    </source>
</evidence>
<evidence type="ECO:0000256" key="3">
    <source>
        <dbReference type="ARBA" id="ARBA00023125"/>
    </source>
</evidence>
<dbReference type="InterPro" id="IPR000847">
    <property type="entry name" value="LysR_HTH_N"/>
</dbReference>
<organism evidence="6 7">
    <name type="scientific">Parafrankia soli</name>
    <dbReference type="NCBI Taxonomy" id="2599596"/>
    <lineage>
        <taxon>Bacteria</taxon>
        <taxon>Bacillati</taxon>
        <taxon>Actinomycetota</taxon>
        <taxon>Actinomycetes</taxon>
        <taxon>Frankiales</taxon>
        <taxon>Frankiaceae</taxon>
        <taxon>Parafrankia</taxon>
    </lineage>
</organism>
<dbReference type="RefSeq" id="WP_071062499.1">
    <property type="nucleotide sequence ID" value="NZ_MAXA01000158.1"/>
</dbReference>
<name>A0A1S1QF31_9ACTN</name>
<keyword evidence="3" id="KW-0238">DNA-binding</keyword>
<dbReference type="Gene3D" id="3.40.190.10">
    <property type="entry name" value="Periplasmic binding protein-like II"/>
    <property type="match status" value="2"/>
</dbReference>
<dbReference type="PRINTS" id="PR00039">
    <property type="entry name" value="HTHLYSR"/>
</dbReference>
<evidence type="ECO:0000256" key="1">
    <source>
        <dbReference type="ARBA" id="ARBA00009437"/>
    </source>
</evidence>
<dbReference type="FunFam" id="1.10.10.10:FF:000001">
    <property type="entry name" value="LysR family transcriptional regulator"/>
    <property type="match status" value="1"/>
</dbReference>
<evidence type="ECO:0000256" key="2">
    <source>
        <dbReference type="ARBA" id="ARBA00023015"/>
    </source>
</evidence>
<evidence type="ECO:0000313" key="6">
    <source>
        <dbReference type="EMBL" id="OHV32159.1"/>
    </source>
</evidence>
<dbReference type="GO" id="GO:0032993">
    <property type="term" value="C:protein-DNA complex"/>
    <property type="evidence" value="ECO:0007669"/>
    <property type="project" value="TreeGrafter"/>
</dbReference>
<dbReference type="PANTHER" id="PTHR30346">
    <property type="entry name" value="TRANSCRIPTIONAL DUAL REGULATOR HCAR-RELATED"/>
    <property type="match status" value="1"/>
</dbReference>
<dbReference type="EMBL" id="MAXA01000158">
    <property type="protein sequence ID" value="OHV32159.1"/>
    <property type="molecule type" value="Genomic_DNA"/>
</dbReference>
<dbReference type="SUPFAM" id="SSF53850">
    <property type="entry name" value="Periplasmic binding protein-like II"/>
    <property type="match status" value="1"/>
</dbReference>
<keyword evidence="4" id="KW-0804">Transcription</keyword>
<keyword evidence="7" id="KW-1185">Reference proteome</keyword>
<accession>A0A1S1QF31</accession>
<protein>
    <submittedName>
        <fullName evidence="6">LysR family transcriptional regulator</fullName>
    </submittedName>
</protein>
<sequence>MLDLRKLMLLREIDAHGSIAAAARNLSYSRSAVSQQITALEREVGTPLLERTNRSVALTQAARVLVARTETVLAELEAAETEIGKTAGTPSGALRIGVSLNHGPPLLARALVRVQRRYPSLRITLQGVAAGEGRRAVRLGRLDLVLAFRYDQVPEPRLPGLLEIPLGSDPIRVAVAADHPLAGTGPRHLAEFAGERWVLQPASAFGQLTLHACHVAGFEADAAAEIDDLQAALGLVAPGWAVSLLPDLVPSRPEFPVARLPLADQQLHRHIAIVVRRGVSTAPAIEALVDEVRAQIPEQPGPVGASGVAVAGDRI</sequence>
<gene>
    <name evidence="6" type="ORF">BBK14_15780</name>
</gene>
<evidence type="ECO:0000256" key="4">
    <source>
        <dbReference type="ARBA" id="ARBA00023163"/>
    </source>
</evidence>
<dbReference type="Gene3D" id="1.10.10.10">
    <property type="entry name" value="Winged helix-like DNA-binding domain superfamily/Winged helix DNA-binding domain"/>
    <property type="match status" value="1"/>
</dbReference>
<dbReference type="SUPFAM" id="SSF46785">
    <property type="entry name" value="Winged helix' DNA-binding domain"/>
    <property type="match status" value="1"/>
</dbReference>
<evidence type="ECO:0000313" key="7">
    <source>
        <dbReference type="Proteomes" id="UP000179769"/>
    </source>
</evidence>
<comment type="similarity">
    <text evidence="1">Belongs to the LysR transcriptional regulatory family.</text>
</comment>
<dbReference type="InterPro" id="IPR005119">
    <property type="entry name" value="LysR_subst-bd"/>
</dbReference>
<comment type="caution">
    <text evidence="6">The sequence shown here is derived from an EMBL/GenBank/DDBJ whole genome shotgun (WGS) entry which is preliminary data.</text>
</comment>
<dbReference type="AlphaFoldDB" id="A0A1S1QF31"/>